<evidence type="ECO:0000256" key="1">
    <source>
        <dbReference type="SAM" id="Phobius"/>
    </source>
</evidence>
<dbReference type="KEGG" id="wei:EQG49_03430"/>
<reference evidence="3" key="1">
    <citation type="submission" date="2019-03" db="EMBL/GenBank/DDBJ databases">
        <title>Weissella sp. 26KH-42 Genome sequencing.</title>
        <authorList>
            <person name="Heo J."/>
            <person name="Kim S.-J."/>
            <person name="Kim J.-S."/>
            <person name="Hong S.-B."/>
            <person name="Kwon S.-W."/>
        </authorList>
    </citation>
    <scope>NUCLEOTIDE SEQUENCE [LARGE SCALE GENOMIC DNA]</scope>
    <source>
        <strain evidence="3">26KH-42</strain>
    </source>
</reference>
<evidence type="ECO:0000313" key="2">
    <source>
        <dbReference type="EMBL" id="QBO35575.1"/>
    </source>
</evidence>
<keyword evidence="1" id="KW-0812">Transmembrane</keyword>
<proteinExistence type="predicted"/>
<accession>A0A4V1AII0</accession>
<protein>
    <submittedName>
        <fullName evidence="2">Uncharacterized protein</fullName>
    </submittedName>
</protein>
<dbReference type="Proteomes" id="UP000292886">
    <property type="component" value="Chromosome"/>
</dbReference>
<dbReference type="EMBL" id="CP037940">
    <property type="protein sequence ID" value="QBO35575.1"/>
    <property type="molecule type" value="Genomic_DNA"/>
</dbReference>
<keyword evidence="1" id="KW-0472">Membrane</keyword>
<name>A0A4V1AII0_9LACO</name>
<feature type="transmembrane region" description="Helical" evidence="1">
    <location>
        <begin position="7"/>
        <end position="25"/>
    </location>
</feature>
<keyword evidence="1" id="KW-1133">Transmembrane helix</keyword>
<gene>
    <name evidence="2" type="ORF">EQG49_03430</name>
</gene>
<dbReference type="AlphaFoldDB" id="A0A4V1AII0"/>
<organism evidence="2 3">
    <name type="scientific">Periweissella cryptocerci</name>
    <dbReference type="NCBI Taxonomy" id="2506420"/>
    <lineage>
        <taxon>Bacteria</taxon>
        <taxon>Bacillati</taxon>
        <taxon>Bacillota</taxon>
        <taxon>Bacilli</taxon>
        <taxon>Lactobacillales</taxon>
        <taxon>Lactobacillaceae</taxon>
        <taxon>Periweissella</taxon>
    </lineage>
</organism>
<dbReference type="RefSeq" id="WP_133362654.1">
    <property type="nucleotide sequence ID" value="NZ_CP037940.1"/>
</dbReference>
<evidence type="ECO:0000313" key="3">
    <source>
        <dbReference type="Proteomes" id="UP000292886"/>
    </source>
</evidence>
<keyword evidence="3" id="KW-1185">Reference proteome</keyword>
<sequence>MKPVTKIISLIIGIAALGTVGFVYVNQHNEPSYEIRNPQTPASIAQAKHDRAHPFFIGKTWVGNAKQAYRVDGKTVMNTWTVSLSIKPNGTFRQYADNGFDTSEVVVGKWQIHNDELELRYHKAGYAAAYNYGGKDLQQAKPYQGYAIKINEHTGARLDAPGAKQTKLPDFDIRANVLDKQMYLQGANNAKREGMSESDGQAVASLSYYKKAITRQINKQVKQTIKTMTDTQALSAALIGYRDNTKANKHIVAKLESEINSKQKLVVTKKDDTWLIALDDKDKHPFLAVKRDVNNFAYAPVHVQKKKKKVVLKVGEFSNQVKFDLAKFIPTYILQESDNQAHLDDYRQVQKLIKLK</sequence>